<dbReference type="SUPFAM" id="SSF46785">
    <property type="entry name" value="Winged helix' DNA-binding domain"/>
    <property type="match status" value="1"/>
</dbReference>
<sequence>MRRADRLFEILQVLRRARRPLTAAAIAEQLETSQRTVYRDLAALMARKVPIRGEAGVGYVLDRGFDLPPLMLTANEIEAVVLGAQWVAANADRTLSKAAADVLAKVAAIVPKQLRELIDDPVVGTPPARGVTSETVDVSRLREWSRKERKLHIRYADEKGATSERTVWPVLVGYVAGVRVLIAWCELRQDFRYFRTERLLSVDFLDSPYPERRSSLRRRWEATLKRA</sequence>
<dbReference type="PROSITE" id="PS52050">
    <property type="entry name" value="WYL"/>
    <property type="match status" value="1"/>
</dbReference>
<accession>A0A2W5THJ3</accession>
<dbReference type="Pfam" id="PF08279">
    <property type="entry name" value="HTH_11"/>
    <property type="match status" value="1"/>
</dbReference>
<dbReference type="InterPro" id="IPR036388">
    <property type="entry name" value="WH-like_DNA-bd_sf"/>
</dbReference>
<dbReference type="InterPro" id="IPR051534">
    <property type="entry name" value="CBASS_pafABC_assoc_protein"/>
</dbReference>
<organism evidence="3 4">
    <name type="scientific">Archangium gephyra</name>
    <dbReference type="NCBI Taxonomy" id="48"/>
    <lineage>
        <taxon>Bacteria</taxon>
        <taxon>Pseudomonadati</taxon>
        <taxon>Myxococcota</taxon>
        <taxon>Myxococcia</taxon>
        <taxon>Myxococcales</taxon>
        <taxon>Cystobacterineae</taxon>
        <taxon>Archangiaceae</taxon>
        <taxon>Archangium</taxon>
    </lineage>
</organism>
<evidence type="ECO:0000313" key="3">
    <source>
        <dbReference type="EMBL" id="PZR15079.1"/>
    </source>
</evidence>
<gene>
    <name evidence="3" type="ORF">DI536_09525</name>
</gene>
<dbReference type="PANTHER" id="PTHR34580">
    <property type="match status" value="1"/>
</dbReference>
<evidence type="ECO:0000259" key="1">
    <source>
        <dbReference type="Pfam" id="PF08279"/>
    </source>
</evidence>
<evidence type="ECO:0000313" key="4">
    <source>
        <dbReference type="Proteomes" id="UP000249061"/>
    </source>
</evidence>
<dbReference type="InterPro" id="IPR013196">
    <property type="entry name" value="HTH_11"/>
</dbReference>
<name>A0A2W5THJ3_9BACT</name>
<dbReference type="PANTHER" id="PTHR34580:SF3">
    <property type="entry name" value="PROTEIN PAFB"/>
    <property type="match status" value="1"/>
</dbReference>
<evidence type="ECO:0000259" key="2">
    <source>
        <dbReference type="Pfam" id="PF13280"/>
    </source>
</evidence>
<protein>
    <submittedName>
        <fullName evidence="3">YafY family transcriptional regulator</fullName>
    </submittedName>
</protein>
<dbReference type="Gene3D" id="1.10.10.10">
    <property type="entry name" value="Winged helix-like DNA-binding domain superfamily/Winged helix DNA-binding domain"/>
    <property type="match status" value="1"/>
</dbReference>
<proteinExistence type="predicted"/>
<dbReference type="AlphaFoldDB" id="A0A2W5THJ3"/>
<reference evidence="3 4" key="1">
    <citation type="submission" date="2017-08" db="EMBL/GenBank/DDBJ databases">
        <title>Infants hospitalized years apart are colonized by the same room-sourced microbial strains.</title>
        <authorList>
            <person name="Brooks B."/>
            <person name="Olm M.R."/>
            <person name="Firek B.A."/>
            <person name="Baker R."/>
            <person name="Thomas B.C."/>
            <person name="Morowitz M.J."/>
            <person name="Banfield J.F."/>
        </authorList>
    </citation>
    <scope>NUCLEOTIDE SEQUENCE [LARGE SCALE GENOMIC DNA]</scope>
    <source>
        <strain evidence="3">S2_003_000_R2_14</strain>
    </source>
</reference>
<feature type="domain" description="Helix-turn-helix type 11" evidence="1">
    <location>
        <begin position="6"/>
        <end position="59"/>
    </location>
</feature>
<feature type="domain" description="WYL" evidence="2">
    <location>
        <begin position="140"/>
        <end position="202"/>
    </location>
</feature>
<dbReference type="EMBL" id="QFQP01000006">
    <property type="protein sequence ID" value="PZR15079.1"/>
    <property type="molecule type" value="Genomic_DNA"/>
</dbReference>
<comment type="caution">
    <text evidence="3">The sequence shown here is derived from an EMBL/GenBank/DDBJ whole genome shotgun (WGS) entry which is preliminary data.</text>
</comment>
<dbReference type="InterPro" id="IPR036390">
    <property type="entry name" value="WH_DNA-bd_sf"/>
</dbReference>
<dbReference type="Pfam" id="PF13280">
    <property type="entry name" value="WYL"/>
    <property type="match status" value="1"/>
</dbReference>
<dbReference type="InterPro" id="IPR026881">
    <property type="entry name" value="WYL_dom"/>
</dbReference>
<dbReference type="Proteomes" id="UP000249061">
    <property type="component" value="Unassembled WGS sequence"/>
</dbReference>